<feature type="domain" description="Response regulatory" evidence="2">
    <location>
        <begin position="5"/>
        <end position="117"/>
    </location>
</feature>
<protein>
    <submittedName>
        <fullName evidence="4">LytTR family DNA-binding domain-containing protein</fullName>
    </submittedName>
</protein>
<dbReference type="SMART" id="SM00448">
    <property type="entry name" value="REC"/>
    <property type="match status" value="1"/>
</dbReference>
<dbReference type="PANTHER" id="PTHR37299:SF1">
    <property type="entry name" value="STAGE 0 SPORULATION PROTEIN A HOMOLOG"/>
    <property type="match status" value="1"/>
</dbReference>
<dbReference type="Gene3D" id="2.40.50.1020">
    <property type="entry name" value="LytTr DNA-binding domain"/>
    <property type="match status" value="1"/>
</dbReference>
<name>A0AAE3M597_9BACT</name>
<evidence type="ECO:0000313" key="4">
    <source>
        <dbReference type="EMBL" id="MCW3787511.1"/>
    </source>
</evidence>
<dbReference type="InterPro" id="IPR001789">
    <property type="entry name" value="Sig_transdc_resp-reg_receiver"/>
</dbReference>
<dbReference type="RefSeq" id="WP_301191076.1">
    <property type="nucleotide sequence ID" value="NZ_JAPDPJ010000031.1"/>
</dbReference>
<organism evidence="4 5">
    <name type="scientific">Plebeiibacterium sediminum</name>
    <dbReference type="NCBI Taxonomy" id="2992112"/>
    <lineage>
        <taxon>Bacteria</taxon>
        <taxon>Pseudomonadati</taxon>
        <taxon>Bacteroidota</taxon>
        <taxon>Bacteroidia</taxon>
        <taxon>Marinilabiliales</taxon>
        <taxon>Marinilabiliaceae</taxon>
        <taxon>Plebeiibacterium</taxon>
    </lineage>
</organism>
<keyword evidence="4" id="KW-0238">DNA-binding</keyword>
<dbReference type="InterPro" id="IPR007492">
    <property type="entry name" value="LytTR_DNA-bd_dom"/>
</dbReference>
<keyword evidence="5" id="KW-1185">Reference proteome</keyword>
<dbReference type="InterPro" id="IPR046947">
    <property type="entry name" value="LytR-like"/>
</dbReference>
<dbReference type="PROSITE" id="PS50110">
    <property type="entry name" value="RESPONSE_REGULATORY"/>
    <property type="match status" value="1"/>
</dbReference>
<gene>
    <name evidence="4" type="ORF">OM075_13640</name>
</gene>
<evidence type="ECO:0000259" key="2">
    <source>
        <dbReference type="PROSITE" id="PS50110"/>
    </source>
</evidence>
<dbReference type="Gene3D" id="3.40.50.2300">
    <property type="match status" value="1"/>
</dbReference>
<dbReference type="Pfam" id="PF04397">
    <property type="entry name" value="LytTR"/>
    <property type="match status" value="1"/>
</dbReference>
<keyword evidence="1" id="KW-0597">Phosphoprotein</keyword>
<dbReference type="GO" id="GO:0003677">
    <property type="term" value="F:DNA binding"/>
    <property type="evidence" value="ECO:0007669"/>
    <property type="project" value="UniProtKB-KW"/>
</dbReference>
<dbReference type="Proteomes" id="UP001209229">
    <property type="component" value="Unassembled WGS sequence"/>
</dbReference>
<dbReference type="EMBL" id="JAPDPJ010000031">
    <property type="protein sequence ID" value="MCW3787511.1"/>
    <property type="molecule type" value="Genomic_DNA"/>
</dbReference>
<dbReference type="InterPro" id="IPR011006">
    <property type="entry name" value="CheY-like_superfamily"/>
</dbReference>
<accession>A0AAE3M597</accession>
<dbReference type="PROSITE" id="PS50930">
    <property type="entry name" value="HTH_LYTTR"/>
    <property type="match status" value="1"/>
</dbReference>
<dbReference type="SUPFAM" id="SSF52172">
    <property type="entry name" value="CheY-like"/>
    <property type="match status" value="1"/>
</dbReference>
<evidence type="ECO:0000259" key="3">
    <source>
        <dbReference type="PROSITE" id="PS50930"/>
    </source>
</evidence>
<dbReference type="GO" id="GO:0000156">
    <property type="term" value="F:phosphorelay response regulator activity"/>
    <property type="evidence" value="ECO:0007669"/>
    <property type="project" value="InterPro"/>
</dbReference>
<dbReference type="Pfam" id="PF00072">
    <property type="entry name" value="Response_reg"/>
    <property type="match status" value="1"/>
</dbReference>
<evidence type="ECO:0000313" key="5">
    <source>
        <dbReference type="Proteomes" id="UP001209229"/>
    </source>
</evidence>
<evidence type="ECO:0000256" key="1">
    <source>
        <dbReference type="PROSITE-ProRule" id="PRU00169"/>
    </source>
</evidence>
<dbReference type="AlphaFoldDB" id="A0AAE3M597"/>
<comment type="caution">
    <text evidence="4">The sequence shown here is derived from an EMBL/GenBank/DDBJ whole genome shotgun (WGS) entry which is preliminary data.</text>
</comment>
<feature type="modified residue" description="4-aspartylphosphate" evidence="1">
    <location>
        <position position="57"/>
    </location>
</feature>
<sequence length="254" mass="29456">MTDFRTLIIDDESIARQRLIRLLKESSDQINIIGEAKNGIEGAEMINNLKPDLIFLDIQMPGKNGFAMLEDLIHIPKVVFCTAYEEFALKAFNTMALDYLVKPVEKKRLELTMKKLSNIESPNANIQIDELLKLVNHQSEHKKLQSLTHKIGDRILLIKTEKITYLSATEKYVEFFTNDGKKYLTDQSLKKLSDRLPDNFMQVQRSKIVNLDFVKEYRKYFRGKYILTLDDINATKLETGRAFSDHIKTYLACE</sequence>
<feature type="domain" description="HTH LytTR-type" evidence="3">
    <location>
        <begin position="147"/>
        <end position="253"/>
    </location>
</feature>
<proteinExistence type="predicted"/>
<reference evidence="4" key="1">
    <citation type="submission" date="2022-10" db="EMBL/GenBank/DDBJ databases">
        <authorList>
            <person name="Yu W.X."/>
        </authorList>
    </citation>
    <scope>NUCLEOTIDE SEQUENCE</scope>
    <source>
        <strain evidence="4">AAT</strain>
    </source>
</reference>
<dbReference type="SMART" id="SM00850">
    <property type="entry name" value="LytTR"/>
    <property type="match status" value="1"/>
</dbReference>
<dbReference type="PANTHER" id="PTHR37299">
    <property type="entry name" value="TRANSCRIPTIONAL REGULATOR-RELATED"/>
    <property type="match status" value="1"/>
</dbReference>